<dbReference type="InterPro" id="IPR002901">
    <property type="entry name" value="MGlyc_endo_b_GlcNAc-like_dom"/>
</dbReference>
<dbReference type="HOGENOM" id="CLU_237996_0_0_11"/>
<dbReference type="STRING" id="479437.Elen_2053"/>
<dbReference type="PANTHER" id="PTHR30404">
    <property type="entry name" value="N-ACETYLMURAMOYL-L-ALANINE AMIDASE"/>
    <property type="match status" value="1"/>
</dbReference>
<gene>
    <name evidence="4" type="ordered locus">Elen_2053</name>
</gene>
<reference evidence="4 5" key="1">
    <citation type="journal article" date="2009" name="Stand. Genomic Sci.">
        <title>Complete genome sequence of Eggerthella lenta type strain (IPP VPI 0255).</title>
        <authorList>
            <person name="Saunders E."/>
            <person name="Pukall R."/>
            <person name="Abt B."/>
            <person name="Lapidus A."/>
            <person name="Glavina Del Rio T."/>
            <person name="Copeland A."/>
            <person name="Tice H."/>
            <person name="Cheng J.F."/>
            <person name="Lucas S."/>
            <person name="Chen F."/>
            <person name="Nolan M."/>
            <person name="Bruce D."/>
            <person name="Goodwin L."/>
            <person name="Pitluck S."/>
            <person name="Ivanova N."/>
            <person name="Mavromatis K."/>
            <person name="Ovchinnikova G."/>
            <person name="Pati A."/>
            <person name="Chen A."/>
            <person name="Palaniappan K."/>
            <person name="Land M."/>
            <person name="Hauser L."/>
            <person name="Chang Y.J."/>
            <person name="Jeffries C.D."/>
            <person name="Chain P."/>
            <person name="Meincke L."/>
            <person name="Sims D."/>
            <person name="Brettin T."/>
            <person name="Detter J.C."/>
            <person name="Goker M."/>
            <person name="Bristow J."/>
            <person name="Eisen J.A."/>
            <person name="Markowitz V."/>
            <person name="Hugenholtz P."/>
            <person name="Kyrpides N.C."/>
            <person name="Klenk H.P."/>
            <person name="Han C."/>
        </authorList>
    </citation>
    <scope>NUCLEOTIDE SEQUENCE [LARGE SCALE GENOMIC DNA]</scope>
    <source>
        <strain evidence="5">ATCC 25559 / DSM 2243 / CCUG 17323 / JCM 9979 / KCTC 3265 / NCTC 11813 / VPI 0255 / 1899 B</strain>
    </source>
</reference>
<dbReference type="eggNOG" id="COG0860">
    <property type="taxonomic scope" value="Bacteria"/>
</dbReference>
<evidence type="ECO:0000256" key="2">
    <source>
        <dbReference type="SAM" id="MobiDB-lite"/>
    </source>
</evidence>
<evidence type="ECO:0000313" key="5">
    <source>
        <dbReference type="Proteomes" id="UP000001377"/>
    </source>
</evidence>
<dbReference type="GO" id="GO:0008745">
    <property type="term" value="F:N-acetylmuramoyl-L-alanine amidase activity"/>
    <property type="evidence" value="ECO:0007669"/>
    <property type="project" value="InterPro"/>
</dbReference>
<dbReference type="GO" id="GO:0004040">
    <property type="term" value="F:amidase activity"/>
    <property type="evidence" value="ECO:0007669"/>
    <property type="project" value="InterPro"/>
</dbReference>
<evidence type="ECO:0000256" key="1">
    <source>
        <dbReference type="ARBA" id="ARBA00022801"/>
    </source>
</evidence>
<feature type="compositionally biased region" description="Basic and acidic residues" evidence="2">
    <location>
        <begin position="87"/>
        <end position="97"/>
    </location>
</feature>
<dbReference type="Pfam" id="PF01832">
    <property type="entry name" value="Glucosaminidase"/>
    <property type="match status" value="1"/>
</dbReference>
<dbReference type="InterPro" id="IPR013688">
    <property type="entry name" value="GBS_Bsp-like"/>
</dbReference>
<dbReference type="PANTHER" id="PTHR30404:SF0">
    <property type="entry name" value="N-ACETYLMURAMOYL-L-ALANINE AMIDASE AMIC"/>
    <property type="match status" value="1"/>
</dbReference>
<keyword evidence="5" id="KW-1185">Reference proteome</keyword>
<dbReference type="Gene3D" id="3.40.630.40">
    <property type="entry name" value="Zn-dependent exopeptidases"/>
    <property type="match status" value="1"/>
</dbReference>
<dbReference type="GO" id="GO:0030288">
    <property type="term" value="C:outer membrane-bounded periplasmic space"/>
    <property type="evidence" value="ECO:0007669"/>
    <property type="project" value="TreeGrafter"/>
</dbReference>
<dbReference type="KEGG" id="ele:Elen_2053"/>
<dbReference type="InterPro" id="IPR002508">
    <property type="entry name" value="MurNAc-LAA_cat"/>
</dbReference>
<sequence precursor="true">MYVIIPRMQLVLLIEMSHYMRLCEKVLSVLVSFTLASSLIGVPAYADETGQGVTTSEEATAGESADTSVDGNSHFPPAESDSYSEGVDSKGLSKEDANDGLESGVFSETASDEAKQTGAAIVPDDKESVSFLYIARTEIISTDSQEIAFALSDESLVVGSATLLLRDATSGEVFTILSDKTSGNAASFLVGPGLLPLGTIMVESVSYTLQGDDLVHEVDLSDKGYSIDVADELDQQETVTAYYQDESGAIVETDDLDAALGEVVGTEGEMQASPFSLRSRAVGDAVASPVIALDPGHGGSDPGATGNGLEEADLTWKIAVACKDRLESQGFTVVLTRGEKDDIDGDDYLERVERVMHYGAEVYVSLHINSAVASSANGVEVYVPSKSGSEHTQVSAELADKVIANLEALGLYSRGVKVNDGLAVINQSNSAGIPGILIEHGFISNAGDATYYLSDEGCRRLGQADADAIARQFPQSAWVDYSAVYDFNYYLEYNSDVRDHYGSDDPEGALGHFLTYGMGEGRKAIASFDVDFYRQNYDDLRSVFGNDLRKYYLHYVEYGQQEGRVADRLLDDEPAPPVSLSATPSADRSTVVASLSGGLAASADSAVFAVWSERGGQDDIEWHWASRASDGSWRANISVADHGSYGSYDVHAYATPRGSSRLSLMGTTTFSIEAPSATVSTEGYDQKAGTFDVVLRDLKCETGVSYVEFPVWSEEGGQDDIVWHRAKLQSDGSYRATVSMADHGFSTGPYDVHAYVTDKLGILSMLSSTVQEVSLPPVSLSATPSADRSTVVASLSGGLAASADSAVFAVWSERGGQDDIEWHWASRASDGSWRANISVADHGSYGSYDVHAYATPRGSSRLSLMGTTTFSIEAPSATVSVSDINEYAGTFVVSLRNIVSTAGVKKVEFPTWSASDQSDIAWYVATRQADGSYQATVDIKNHLFVPGKSRNYSIHAYLTDRNNIRSLIDTTDVSFAYTGESAKYSIMGTSNMTASQMAAFYKSKKKAYPSNIYSNKGASSIDEFCAILVEEAQFEGVKPEVVFAQAMHETGWLQFGGDVKIDQCNFAGIGAVGNGEPGYTFESVRIGLRAQVQHLKGYASKADLNGACVDPRFGYVDRGIAPNVEDLGGRWATGTDYGYKLVDSIYELTSYTSTPLAITVSNITARFDAADEAASLLVPQFKDGVQFLFFPSGVDMSKVSLDFDTDVSVFASVCTFGNDKGDISIEKGEPFNLGAIINASSNEVSYIVLTVGNEGAEGKVLLGCMQDSGVMSLHLTSDDASAFGRDYVDGSSDHSAKATGKMVLLGEGLDVRYSGKLTQIKGRGNSTWAFTDKKSYQIKLDKKASLIFPEASGEKSKTWLLLANPFDPTLIRNNMTYSLAKELGLSGSPDSIPIDLYYDGEYRGSYLLCEKVAIGSGRVEINDLEGDIEKANPNVDDFDDLGVSTDLNRYGNEMQWVEGLADPDDISGGYLLELDDAYYRLEKSYFRTSDGSAFVSKSPEYLSRNQMTYISEFVEEVIQCVKNGGVNKETGKGLFEYIDKDSFTKYFFVQDWSKNADSFISSTYFYKPAREDKLYAGPIWDCDASFGIRSDVSIFSSPQGWLSRGFAKDLIEVSLFRKALRETYEQEIRPSLYSTLLGTTNGLYVKPFGSYISQLAYSSSMNYVLWEFDDCMGTFFPAASYWENVDNMFSWITSRSAWIDDEILDESFTGSVSASTGLGYGAVYDAAYYGKNNPDVVDACGEGNSEGIFEHFIHFGMAEGRRANETFDVFRYRTSYADLRSAFGDDLKAYYEHYIEYGQFEGRSA</sequence>
<evidence type="ECO:0000259" key="3">
    <source>
        <dbReference type="SMART" id="SM00646"/>
    </source>
</evidence>
<dbReference type="Pfam" id="PF08481">
    <property type="entry name" value="GBS_Bsp-like"/>
    <property type="match status" value="4"/>
</dbReference>
<dbReference type="Gene3D" id="2.60.40.3760">
    <property type="match status" value="4"/>
</dbReference>
<dbReference type="InterPro" id="IPR014867">
    <property type="entry name" value="Spore_coat_CotH_CotH2/3/7"/>
</dbReference>
<dbReference type="SMART" id="SM00646">
    <property type="entry name" value="Ami_3"/>
    <property type="match status" value="1"/>
</dbReference>
<protein>
    <submittedName>
        <fullName evidence="4">Cell wall hydrolase/autolysin</fullName>
    </submittedName>
</protein>
<dbReference type="RefSeq" id="WP_015760925.1">
    <property type="nucleotide sequence ID" value="NC_013204.1"/>
</dbReference>
<dbReference type="OrthoDB" id="514320at2"/>
<evidence type="ECO:0000313" key="4">
    <source>
        <dbReference type="EMBL" id="ACV56017.1"/>
    </source>
</evidence>
<dbReference type="Gene3D" id="1.10.530.10">
    <property type="match status" value="1"/>
</dbReference>
<accession>C8WIX6</accession>
<dbReference type="Proteomes" id="UP000001377">
    <property type="component" value="Chromosome"/>
</dbReference>
<organism evidence="4 5">
    <name type="scientific">Eggerthella lenta (strain ATCC 25559 / DSM 2243 / CCUG 17323 / JCM 9979 / KCTC 3265 / NCTC 11813 / VPI 0255 / 1899 B)</name>
    <name type="common">Eubacterium lentum</name>
    <dbReference type="NCBI Taxonomy" id="479437"/>
    <lineage>
        <taxon>Bacteria</taxon>
        <taxon>Bacillati</taxon>
        <taxon>Actinomycetota</taxon>
        <taxon>Coriobacteriia</taxon>
        <taxon>Eggerthellales</taxon>
        <taxon>Eggerthellaceae</taxon>
        <taxon>Eggerthella</taxon>
    </lineage>
</organism>
<dbReference type="CDD" id="cd02696">
    <property type="entry name" value="MurNAc-LAA"/>
    <property type="match status" value="1"/>
</dbReference>
<dbReference type="eggNOG" id="COG1705">
    <property type="taxonomic scope" value="Bacteria"/>
</dbReference>
<name>C8WIX6_EGGLE</name>
<dbReference type="InterPro" id="IPR050695">
    <property type="entry name" value="N-acetylmuramoyl_amidase_3"/>
</dbReference>
<keyword evidence="1 4" id="KW-0378">Hydrolase</keyword>
<dbReference type="PaxDb" id="479437-Elen_2053"/>
<dbReference type="Pfam" id="PF01520">
    <property type="entry name" value="Amidase_3"/>
    <property type="match status" value="1"/>
</dbReference>
<dbReference type="GO" id="GO:0009253">
    <property type="term" value="P:peptidoglycan catabolic process"/>
    <property type="evidence" value="ECO:0007669"/>
    <property type="project" value="InterPro"/>
</dbReference>
<proteinExistence type="predicted"/>
<feature type="region of interest" description="Disordered" evidence="2">
    <location>
        <begin position="51"/>
        <end position="111"/>
    </location>
</feature>
<dbReference type="SUPFAM" id="SSF53187">
    <property type="entry name" value="Zn-dependent exopeptidases"/>
    <property type="match status" value="1"/>
</dbReference>
<feature type="domain" description="MurNAc-LAA" evidence="3">
    <location>
        <begin position="352"/>
        <end position="470"/>
    </location>
</feature>
<dbReference type="Pfam" id="PF08757">
    <property type="entry name" value="CotH"/>
    <property type="match status" value="1"/>
</dbReference>
<dbReference type="EMBL" id="CP001726">
    <property type="protein sequence ID" value="ACV56017.1"/>
    <property type="molecule type" value="Genomic_DNA"/>
</dbReference>